<comment type="caution">
    <text evidence="3">The sequence shown here is derived from an EMBL/GenBank/DDBJ whole genome shotgun (WGS) entry which is preliminary data.</text>
</comment>
<sequence length="441" mass="47389">MDTLGRLKMPCWKQLPCSSSTFSFELKKKPISFPLSFVSPPCSLSISPKVDKEQSDSAILSTALPESDSMLVHVRFVLQKECMFGERFYLVGDDPLFGLWDPSNGIPLDWCDGHIWSARLEVPMGKKVEFKFVLLRLSGEVHWQPGPNRVLLLDWATTSTNPQASTVTVWEEWDSAGNQTISLEDEVAVSSVSSVMQDEIQVPGPDCNGGISDQSNKTGDNPELVQGDVDSGIISSTGPEGSESDSESNSGGMIFVPGLNPVKAVTQPELVQGDVDSGIISSTGPEGSESNSESNSGGMIFVPGLNPVKAVTQPELVQGDVDSGIISSTGPEGSKSDSESNSGGMILVPVKAVTQEDDLIDPLETGDRNYSLVKEITIDDYEDRSYKGKDGARNLKNTSSEEVIGEPTTASILRNESNDLPWGQKALQGLFSCLGFDLNQT</sequence>
<dbReference type="PANTHER" id="PTHR15048:SF0">
    <property type="entry name" value="STARCH-BINDING DOMAIN-CONTAINING PROTEIN 1"/>
    <property type="match status" value="1"/>
</dbReference>
<feature type="region of interest" description="Disordered" evidence="1">
    <location>
        <begin position="200"/>
        <end position="255"/>
    </location>
</feature>
<evidence type="ECO:0000259" key="2">
    <source>
        <dbReference type="PROSITE" id="PS51166"/>
    </source>
</evidence>
<feature type="region of interest" description="Disordered" evidence="1">
    <location>
        <begin position="275"/>
        <end position="298"/>
    </location>
</feature>
<dbReference type="GO" id="GO:2001070">
    <property type="term" value="F:starch binding"/>
    <property type="evidence" value="ECO:0007669"/>
    <property type="project" value="InterPro"/>
</dbReference>
<evidence type="ECO:0000313" key="3">
    <source>
        <dbReference type="EMBL" id="KAF3334125.1"/>
    </source>
</evidence>
<evidence type="ECO:0000256" key="1">
    <source>
        <dbReference type="SAM" id="MobiDB-lite"/>
    </source>
</evidence>
<dbReference type="AlphaFoldDB" id="A0A833VNA4"/>
<accession>A0A833VNA4</accession>
<dbReference type="Gene3D" id="2.60.40.10">
    <property type="entry name" value="Immunoglobulins"/>
    <property type="match status" value="1"/>
</dbReference>
<proteinExistence type="predicted"/>
<reference evidence="3" key="1">
    <citation type="submission" date="2020-01" db="EMBL/GenBank/DDBJ databases">
        <title>Genome sequence of Kobresia littledalei, the first chromosome-level genome in the family Cyperaceae.</title>
        <authorList>
            <person name="Qu G."/>
        </authorList>
    </citation>
    <scope>NUCLEOTIDE SEQUENCE</scope>
    <source>
        <strain evidence="3">C.B.Clarke</strain>
        <tissue evidence="3">Leaf</tissue>
    </source>
</reference>
<feature type="compositionally biased region" description="Low complexity" evidence="1">
    <location>
        <begin position="235"/>
        <end position="252"/>
    </location>
</feature>
<evidence type="ECO:0000313" key="4">
    <source>
        <dbReference type="Proteomes" id="UP000623129"/>
    </source>
</evidence>
<keyword evidence="4" id="KW-1185">Reference proteome</keyword>
<dbReference type="SMART" id="SM01065">
    <property type="entry name" value="CBM_2"/>
    <property type="match status" value="1"/>
</dbReference>
<dbReference type="PANTHER" id="PTHR15048">
    <property type="entry name" value="STARCH-BINDING DOMAIN-CONTAINING PROTEIN 1"/>
    <property type="match status" value="1"/>
</dbReference>
<dbReference type="InterPro" id="IPR013783">
    <property type="entry name" value="Ig-like_fold"/>
</dbReference>
<dbReference type="CDD" id="cd05467">
    <property type="entry name" value="CBM20"/>
    <property type="match status" value="1"/>
</dbReference>
<name>A0A833VNA4_9POAL</name>
<dbReference type="GO" id="GO:0016020">
    <property type="term" value="C:membrane"/>
    <property type="evidence" value="ECO:0007669"/>
    <property type="project" value="TreeGrafter"/>
</dbReference>
<dbReference type="Pfam" id="PF00686">
    <property type="entry name" value="CBM_20"/>
    <property type="match status" value="1"/>
</dbReference>
<dbReference type="SUPFAM" id="SSF49452">
    <property type="entry name" value="Starch-binding domain-like"/>
    <property type="match status" value="1"/>
</dbReference>
<dbReference type="EMBL" id="SWLB01000009">
    <property type="protein sequence ID" value="KAF3334125.1"/>
    <property type="molecule type" value="Genomic_DNA"/>
</dbReference>
<dbReference type="InterPro" id="IPR013784">
    <property type="entry name" value="Carb-bd-like_fold"/>
</dbReference>
<dbReference type="InterPro" id="IPR002044">
    <property type="entry name" value="CBM20"/>
</dbReference>
<feature type="domain" description="CBM20" evidence="2">
    <location>
        <begin position="66"/>
        <end position="175"/>
    </location>
</feature>
<feature type="region of interest" description="Disordered" evidence="1">
    <location>
        <begin position="324"/>
        <end position="343"/>
    </location>
</feature>
<protein>
    <submittedName>
        <fullName evidence="3">Glucoamylase</fullName>
    </submittedName>
</protein>
<feature type="compositionally biased region" description="Low complexity" evidence="1">
    <location>
        <begin position="281"/>
        <end position="298"/>
    </location>
</feature>
<gene>
    <name evidence="3" type="ORF">FCM35_KLT20729</name>
</gene>
<dbReference type="OrthoDB" id="550577at2759"/>
<dbReference type="Proteomes" id="UP000623129">
    <property type="component" value="Unassembled WGS sequence"/>
</dbReference>
<dbReference type="PROSITE" id="PS51166">
    <property type="entry name" value="CBM20"/>
    <property type="match status" value="1"/>
</dbReference>
<organism evidence="3 4">
    <name type="scientific">Carex littledalei</name>
    <dbReference type="NCBI Taxonomy" id="544730"/>
    <lineage>
        <taxon>Eukaryota</taxon>
        <taxon>Viridiplantae</taxon>
        <taxon>Streptophyta</taxon>
        <taxon>Embryophyta</taxon>
        <taxon>Tracheophyta</taxon>
        <taxon>Spermatophyta</taxon>
        <taxon>Magnoliopsida</taxon>
        <taxon>Liliopsida</taxon>
        <taxon>Poales</taxon>
        <taxon>Cyperaceae</taxon>
        <taxon>Cyperoideae</taxon>
        <taxon>Cariceae</taxon>
        <taxon>Carex</taxon>
        <taxon>Carex subgen. Euthyceras</taxon>
    </lineage>
</organism>